<dbReference type="Pfam" id="PF04879">
    <property type="entry name" value="Molybdop_Fe4S4"/>
    <property type="match status" value="1"/>
</dbReference>
<evidence type="ECO:0000256" key="2">
    <source>
        <dbReference type="ARBA" id="ARBA00004370"/>
    </source>
</evidence>
<evidence type="ECO:0000313" key="18">
    <source>
        <dbReference type="EMBL" id="PTE14201.1"/>
    </source>
</evidence>
<comment type="similarity">
    <text evidence="3">Belongs to the complex I 75 kDa subunit family.</text>
</comment>
<dbReference type="PANTHER" id="PTHR43105:SF10">
    <property type="entry name" value="NADH-QUINONE OXIDOREDUCTASE SUBUNIT G"/>
    <property type="match status" value="1"/>
</dbReference>
<feature type="domain" description="2Fe-2S ferredoxin-type" evidence="15">
    <location>
        <begin position="1"/>
        <end position="81"/>
    </location>
</feature>
<evidence type="ECO:0000256" key="12">
    <source>
        <dbReference type="ARBA" id="ARBA00023136"/>
    </source>
</evidence>
<gene>
    <name evidence="18" type="ORF">C5F44_10660</name>
</gene>
<dbReference type="GO" id="GO:0016020">
    <property type="term" value="C:membrane"/>
    <property type="evidence" value="ECO:0007669"/>
    <property type="project" value="UniProtKB-SubCell"/>
</dbReference>
<dbReference type="Pfam" id="PF10588">
    <property type="entry name" value="NADH-G_4Fe-4S_3"/>
    <property type="match status" value="1"/>
</dbReference>
<dbReference type="Pfam" id="PF22117">
    <property type="entry name" value="Fer4_Nqo3"/>
    <property type="match status" value="1"/>
</dbReference>
<dbReference type="Pfam" id="PF13510">
    <property type="entry name" value="Fer2_4"/>
    <property type="match status" value="1"/>
</dbReference>
<keyword evidence="10" id="KW-0411">Iron-sulfur</keyword>
<dbReference type="PROSITE" id="PS00643">
    <property type="entry name" value="COMPLEX1_75K_3"/>
    <property type="match status" value="1"/>
</dbReference>
<evidence type="ECO:0000313" key="19">
    <source>
        <dbReference type="Proteomes" id="UP000241362"/>
    </source>
</evidence>
<keyword evidence="12" id="KW-0472">Membrane</keyword>
<dbReference type="InterPro" id="IPR054351">
    <property type="entry name" value="NADH_UbQ_OxRdtase_ferredoxin"/>
</dbReference>
<dbReference type="CDD" id="cd00207">
    <property type="entry name" value="fer2"/>
    <property type="match status" value="1"/>
</dbReference>
<evidence type="ECO:0000256" key="10">
    <source>
        <dbReference type="ARBA" id="ARBA00023014"/>
    </source>
</evidence>
<reference evidence="18 19" key="1">
    <citation type="submission" date="2018-03" db="EMBL/GenBank/DDBJ databases">
        <title>Rhodobacter blasticus.</title>
        <authorList>
            <person name="Meyer T.E."/>
            <person name="Miller S."/>
            <person name="Lodha T."/>
            <person name="Gandham S."/>
            <person name="Chintalapati S."/>
            <person name="Chintalapati V.R."/>
        </authorList>
    </citation>
    <scope>NUCLEOTIDE SEQUENCE [LARGE SCALE GENOMIC DNA]</scope>
    <source>
        <strain evidence="18 19">DSM 2131</strain>
    </source>
</reference>
<protein>
    <submittedName>
        <fullName evidence="18">NADH-quinone oxidoreductase subunit NuoG</fullName>
    </submittedName>
</protein>
<feature type="compositionally biased region" description="Basic and acidic residues" evidence="14">
    <location>
        <begin position="666"/>
        <end position="675"/>
    </location>
</feature>
<dbReference type="SUPFAM" id="SSF54292">
    <property type="entry name" value="2Fe-2S ferredoxin-like"/>
    <property type="match status" value="1"/>
</dbReference>
<dbReference type="InterPro" id="IPR019574">
    <property type="entry name" value="NADH_UbQ_OxRdtase_Gsu_4Fe4S-bd"/>
</dbReference>
<feature type="domain" description="4Fe-4S His(Cys)3-ligated-type" evidence="17">
    <location>
        <begin position="81"/>
        <end position="120"/>
    </location>
</feature>
<dbReference type="GO" id="GO:0051537">
    <property type="term" value="F:2 iron, 2 sulfur cluster binding"/>
    <property type="evidence" value="ECO:0007669"/>
    <property type="project" value="UniProtKB-KW"/>
</dbReference>
<proteinExistence type="inferred from homology"/>
<evidence type="ECO:0000256" key="4">
    <source>
        <dbReference type="ARBA" id="ARBA00022485"/>
    </source>
</evidence>
<dbReference type="Gene3D" id="2.20.25.90">
    <property type="entry name" value="ADC-like domains"/>
    <property type="match status" value="1"/>
</dbReference>
<dbReference type="InterPro" id="IPR036010">
    <property type="entry name" value="2Fe-2S_ferredoxin-like_sf"/>
</dbReference>
<evidence type="ECO:0000256" key="3">
    <source>
        <dbReference type="ARBA" id="ARBA00005404"/>
    </source>
</evidence>
<evidence type="ECO:0000259" key="16">
    <source>
        <dbReference type="PROSITE" id="PS51669"/>
    </source>
</evidence>
<keyword evidence="11" id="KW-0520">NAD</keyword>
<dbReference type="SUPFAM" id="SSF54862">
    <property type="entry name" value="4Fe-4S ferredoxins"/>
    <property type="match status" value="1"/>
</dbReference>
<evidence type="ECO:0000256" key="7">
    <source>
        <dbReference type="ARBA" id="ARBA00022723"/>
    </source>
</evidence>
<dbReference type="Gene3D" id="3.40.50.740">
    <property type="match status" value="1"/>
</dbReference>
<dbReference type="SMART" id="SM00926">
    <property type="entry name" value="Molybdop_Fe4S4"/>
    <property type="match status" value="1"/>
</dbReference>
<comment type="subcellular location">
    <subcellularLocation>
        <location evidence="2">Membrane</location>
    </subcellularLocation>
</comment>
<dbReference type="SMART" id="SM00929">
    <property type="entry name" value="NADH-G_4Fe-4S_3"/>
    <property type="match status" value="1"/>
</dbReference>
<dbReference type="InterPro" id="IPR006963">
    <property type="entry name" value="Mopterin_OxRdtase_4Fe-4S_dom"/>
</dbReference>
<feature type="domain" description="4Fe-4S Mo/W bis-MGD-type" evidence="16">
    <location>
        <begin position="219"/>
        <end position="275"/>
    </location>
</feature>
<keyword evidence="6" id="KW-0874">Quinone</keyword>
<comment type="caution">
    <text evidence="18">The sequence shown here is derived from an EMBL/GenBank/DDBJ whole genome shotgun (WGS) entry which is preliminary data.</text>
</comment>
<evidence type="ECO:0000256" key="13">
    <source>
        <dbReference type="ARBA" id="ARBA00034078"/>
    </source>
</evidence>
<evidence type="ECO:0000256" key="6">
    <source>
        <dbReference type="ARBA" id="ARBA00022719"/>
    </source>
</evidence>
<evidence type="ECO:0000256" key="5">
    <source>
        <dbReference type="ARBA" id="ARBA00022714"/>
    </source>
</evidence>
<evidence type="ECO:0000256" key="8">
    <source>
        <dbReference type="ARBA" id="ARBA00022967"/>
    </source>
</evidence>
<keyword evidence="9" id="KW-0408">Iron</keyword>
<keyword evidence="8" id="KW-1278">Translocase</keyword>
<dbReference type="PROSITE" id="PS51085">
    <property type="entry name" value="2FE2S_FER_2"/>
    <property type="match status" value="1"/>
</dbReference>
<dbReference type="FunFam" id="3.10.20.740:FF:000004">
    <property type="entry name" value="NADH-quinone oxidoreductase"/>
    <property type="match status" value="1"/>
</dbReference>
<dbReference type="Proteomes" id="UP000241362">
    <property type="component" value="Unassembled WGS sequence"/>
</dbReference>
<keyword evidence="7" id="KW-0479">Metal-binding</keyword>
<dbReference type="GO" id="GO:0046872">
    <property type="term" value="F:metal ion binding"/>
    <property type="evidence" value="ECO:0007669"/>
    <property type="project" value="UniProtKB-KW"/>
</dbReference>
<dbReference type="PROSITE" id="PS51839">
    <property type="entry name" value="4FE4S_HC3"/>
    <property type="match status" value="1"/>
</dbReference>
<sequence>MKLKIDGREVTVEDGRDLLSIALEQGVDVPHFCWHAALGSVGACRMCAVKVAPGEGTPGKVEMACMTPASDGMVVDTTDAEAARFRAQVIEWLMLNHPHDCAVCEEGGACHLQDMVVATGHHDRRARGPKRTHRNQNLGPLLTHEMNRCIGCWRCLRFYRDHAGGRDFNAFGAHDRLYFGRAGDGPLDSPFAGNLAEVCPTGVFTDKAWSGVYARPWDLSATPAICTGCSAGCNVTLNERGGTLRRVLNRYHGAINGFFLCDRGRWSPWSVDGPGRLTGAVTLPRVAGAVGLGSPRASLESNWALRRLVGPGRFFAGVSDRETALTARMAALLKASPVPSLTEMAAADAILVLGEDLTATAPRAALALRQAVRGAERDLACKKGVALWLDDAVRVAGEGRRSPLALVTALPDALDDIASFAIRRAPHDMAAFAAAILAALQGRPADAEASAIAQALSTARAPLIIAGAGLGLAGPVEAAASLATALGPKARLALFPAEAGSFGLSLLAPAGGIEAALAELERNPGPLVVLENDLFRRADPALVERLFAKATQVIALDHLATETTTAAALAVPVAAPAEAAGTWVNHEGRAQRSFAFRPADPQAPTAWRVLAALAGETPEPGLDALLEALVADLPALAAVRDGAPGVDHGPVPRAHPRQSARTAGNHPDRATRTDPDSPLSWTMEGDRAPEPALATWTDRPGLHSVSAEYAAQQWIGGPLKGGDPGVNVLHAAADAPALADPPPGAGLLGLPLHSPFAAHEADAASPPLAARAPAARVTLHPADAARLGLTAGALLVIDGRPAPAPLSLDPDLPAGHIGLSGLRALRPVILGGAP</sequence>
<feature type="region of interest" description="Disordered" evidence="14">
    <location>
        <begin position="641"/>
        <end position="685"/>
    </location>
</feature>
<keyword evidence="4" id="KW-0004">4Fe-4S</keyword>
<dbReference type="GO" id="GO:0003954">
    <property type="term" value="F:NADH dehydrogenase activity"/>
    <property type="evidence" value="ECO:0007669"/>
    <property type="project" value="TreeGrafter"/>
</dbReference>
<dbReference type="Gene3D" id="3.10.20.740">
    <property type="match status" value="1"/>
</dbReference>
<dbReference type="InterPro" id="IPR001041">
    <property type="entry name" value="2Fe-2S_ferredoxin-type"/>
</dbReference>
<dbReference type="GO" id="GO:0051539">
    <property type="term" value="F:4 iron, 4 sulfur cluster binding"/>
    <property type="evidence" value="ECO:0007669"/>
    <property type="project" value="UniProtKB-KW"/>
</dbReference>
<dbReference type="PROSITE" id="PS51669">
    <property type="entry name" value="4FE4S_MOW_BIS_MGD"/>
    <property type="match status" value="1"/>
</dbReference>
<evidence type="ECO:0000259" key="15">
    <source>
        <dbReference type="PROSITE" id="PS51085"/>
    </source>
</evidence>
<evidence type="ECO:0000256" key="11">
    <source>
        <dbReference type="ARBA" id="ARBA00023027"/>
    </source>
</evidence>
<evidence type="ECO:0000256" key="1">
    <source>
        <dbReference type="ARBA" id="ARBA00001966"/>
    </source>
</evidence>
<dbReference type="GO" id="GO:0048038">
    <property type="term" value="F:quinone binding"/>
    <property type="evidence" value="ECO:0007669"/>
    <property type="project" value="UniProtKB-KW"/>
</dbReference>
<evidence type="ECO:0000256" key="14">
    <source>
        <dbReference type="SAM" id="MobiDB-lite"/>
    </source>
</evidence>
<dbReference type="GO" id="GO:0042773">
    <property type="term" value="P:ATP synthesis coupled electron transport"/>
    <property type="evidence" value="ECO:0007669"/>
    <property type="project" value="InterPro"/>
</dbReference>
<keyword evidence="5" id="KW-0001">2Fe-2S</keyword>
<dbReference type="EMBL" id="PZKE01000009">
    <property type="protein sequence ID" value="PTE14201.1"/>
    <property type="molecule type" value="Genomic_DNA"/>
</dbReference>
<evidence type="ECO:0000256" key="9">
    <source>
        <dbReference type="ARBA" id="ARBA00023004"/>
    </source>
</evidence>
<comment type="cofactor">
    <cofactor evidence="1">
        <name>[4Fe-4S] cluster</name>
        <dbReference type="ChEBI" id="CHEBI:49883"/>
    </cofactor>
</comment>
<comment type="cofactor">
    <cofactor evidence="13">
        <name>[2Fe-2S] cluster</name>
        <dbReference type="ChEBI" id="CHEBI:190135"/>
    </cofactor>
</comment>
<dbReference type="InterPro" id="IPR000283">
    <property type="entry name" value="NADH_UbQ_OxRdtase_75kDa_su_CS"/>
</dbReference>
<evidence type="ECO:0000259" key="17">
    <source>
        <dbReference type="PROSITE" id="PS51839"/>
    </source>
</evidence>
<dbReference type="InterPro" id="IPR050123">
    <property type="entry name" value="Prok_molybdopt-oxidoreductase"/>
</dbReference>
<keyword evidence="19" id="KW-1185">Reference proteome</keyword>
<organism evidence="18 19">
    <name type="scientific">Fuscovulum blasticum DSM 2131</name>
    <dbReference type="NCBI Taxonomy" id="1188250"/>
    <lineage>
        <taxon>Bacteria</taxon>
        <taxon>Pseudomonadati</taxon>
        <taxon>Pseudomonadota</taxon>
        <taxon>Alphaproteobacteria</taxon>
        <taxon>Rhodobacterales</taxon>
        <taxon>Paracoccaceae</taxon>
        <taxon>Pseudogemmobacter</taxon>
    </lineage>
</organism>
<dbReference type="GO" id="GO:0008137">
    <property type="term" value="F:NADH dehydrogenase (ubiquinone) activity"/>
    <property type="evidence" value="ECO:0007669"/>
    <property type="project" value="InterPro"/>
</dbReference>
<dbReference type="PROSITE" id="PS00641">
    <property type="entry name" value="COMPLEX1_75K_1"/>
    <property type="match status" value="1"/>
</dbReference>
<dbReference type="PANTHER" id="PTHR43105">
    <property type="entry name" value="RESPIRATORY NITRATE REDUCTASE"/>
    <property type="match status" value="1"/>
</dbReference>
<name>A0A2T4J8I2_FUSBL</name>
<accession>A0A2T4J8I2</accession>
<dbReference type="SUPFAM" id="SSF53706">
    <property type="entry name" value="Formate dehydrogenase/DMSO reductase, domains 1-3"/>
    <property type="match status" value="1"/>
</dbReference>
<dbReference type="AlphaFoldDB" id="A0A2T4J8I2"/>